<comment type="caution">
    <text evidence="8">The sequence shown here is derived from an EMBL/GenBank/DDBJ whole genome shotgun (WGS) entry which is preliminary data.</text>
</comment>
<reference evidence="8" key="1">
    <citation type="submission" date="2022-09" db="EMBL/GenBank/DDBJ databases">
        <title>Fusarium specimens isolated from Avocado Roots.</title>
        <authorList>
            <person name="Stajich J."/>
            <person name="Roper C."/>
            <person name="Heimlech-Rivalta G."/>
        </authorList>
    </citation>
    <scope>NUCLEOTIDE SEQUENCE</scope>
    <source>
        <strain evidence="8">CF00136</strain>
    </source>
</reference>
<feature type="compositionally biased region" description="Polar residues" evidence="6">
    <location>
        <begin position="162"/>
        <end position="175"/>
    </location>
</feature>
<evidence type="ECO:0000259" key="7">
    <source>
        <dbReference type="PROSITE" id="PS51469"/>
    </source>
</evidence>
<dbReference type="GO" id="GO:0043495">
    <property type="term" value="F:protein-membrane adaptor activity"/>
    <property type="evidence" value="ECO:0007669"/>
    <property type="project" value="TreeGrafter"/>
</dbReference>
<keyword evidence="9" id="KW-1185">Reference proteome</keyword>
<organism evidence="8 9">
    <name type="scientific">Fusarium torreyae</name>
    <dbReference type="NCBI Taxonomy" id="1237075"/>
    <lineage>
        <taxon>Eukaryota</taxon>
        <taxon>Fungi</taxon>
        <taxon>Dikarya</taxon>
        <taxon>Ascomycota</taxon>
        <taxon>Pezizomycotina</taxon>
        <taxon>Sordariomycetes</taxon>
        <taxon>Hypocreomycetidae</taxon>
        <taxon>Hypocreales</taxon>
        <taxon>Nectriaceae</taxon>
        <taxon>Fusarium</taxon>
    </lineage>
</organism>
<evidence type="ECO:0000256" key="2">
    <source>
        <dbReference type="ARBA" id="ARBA00022692"/>
    </source>
</evidence>
<feature type="compositionally biased region" description="Basic and acidic residues" evidence="6">
    <location>
        <begin position="176"/>
        <end position="188"/>
    </location>
</feature>
<feature type="compositionally biased region" description="Basic residues" evidence="6">
    <location>
        <begin position="1"/>
        <end position="10"/>
    </location>
</feature>
<evidence type="ECO:0000256" key="3">
    <source>
        <dbReference type="ARBA" id="ARBA00022989"/>
    </source>
</evidence>
<dbReference type="EMBL" id="JAOQAZ010000007">
    <property type="protein sequence ID" value="KAJ4265057.1"/>
    <property type="molecule type" value="Genomic_DNA"/>
</dbReference>
<evidence type="ECO:0000256" key="5">
    <source>
        <dbReference type="SAM" id="Coils"/>
    </source>
</evidence>
<feature type="coiled-coil region" evidence="5">
    <location>
        <begin position="728"/>
        <end position="759"/>
    </location>
</feature>
<evidence type="ECO:0000256" key="6">
    <source>
        <dbReference type="SAM" id="MobiDB-lite"/>
    </source>
</evidence>
<dbReference type="PANTHER" id="PTHR12911:SF8">
    <property type="entry name" value="KLAROID PROTEIN-RELATED"/>
    <property type="match status" value="1"/>
</dbReference>
<proteinExistence type="predicted"/>
<dbReference type="Proteomes" id="UP001152049">
    <property type="component" value="Unassembled WGS sequence"/>
</dbReference>
<name>A0A9W8VGR8_9HYPO</name>
<dbReference type="OrthoDB" id="342281at2759"/>
<dbReference type="PROSITE" id="PS51469">
    <property type="entry name" value="SUN"/>
    <property type="match status" value="1"/>
</dbReference>
<evidence type="ECO:0000313" key="8">
    <source>
        <dbReference type="EMBL" id="KAJ4265057.1"/>
    </source>
</evidence>
<dbReference type="AlphaFoldDB" id="A0A9W8VGR8"/>
<keyword evidence="3" id="KW-1133">Transmembrane helix</keyword>
<protein>
    <recommendedName>
        <fullName evidence="7">SUN domain-containing protein</fullName>
    </recommendedName>
</protein>
<dbReference type="Gene3D" id="2.60.120.260">
    <property type="entry name" value="Galactose-binding domain-like"/>
    <property type="match status" value="1"/>
</dbReference>
<evidence type="ECO:0000256" key="4">
    <source>
        <dbReference type="ARBA" id="ARBA00023136"/>
    </source>
</evidence>
<gene>
    <name evidence="8" type="ORF">NW762_005301</name>
</gene>
<dbReference type="PANTHER" id="PTHR12911">
    <property type="entry name" value="SAD1/UNC-84-LIKE PROTEIN-RELATED"/>
    <property type="match status" value="1"/>
</dbReference>
<feature type="compositionally biased region" description="Polar residues" evidence="6">
    <location>
        <begin position="39"/>
        <end position="49"/>
    </location>
</feature>
<accession>A0A9W8VGR8</accession>
<keyword evidence="2" id="KW-0812">Transmembrane</keyword>
<dbReference type="GO" id="GO:0034993">
    <property type="term" value="C:meiotic nuclear membrane microtubule tethering complex"/>
    <property type="evidence" value="ECO:0007669"/>
    <property type="project" value="TreeGrafter"/>
</dbReference>
<sequence>MPPRPARRTTRFSSREPDQNPTHDSPNALVRPQLPPLQGTPSTRRQYTYGSAAEPPPRVGAGLQRMELSSAVNQALSKRGDEEEEFVRPTRPRSGITTRAEEDAASRDNAPQPATGASRQLVAGSDADSSRSFGLESDYYEDATIGSAPTLTPAVEKRQVASRLNSRTQQDTFDQLDQRDPQPVRRDLLSAATQPSRSRVSQQTASGTTRQTRLRSHDPDEDEPETRNARVTRSKSANTPAPNRTEQNPSYLQPRKPAAVEDSQEDDNSEYYDSGSEQEAYSNARAAQHSLNPRLRVGSQEPLQNSFARRRTTQNTTTDRGLFARANEINAQRTSFNRAHEIPDDPRERDLAIQREIQEAEDQLARERAEREPQAQIQFQGGTWQHWLMQRIAWISSLWPFNLIGRRADDFDDFDDDEINNGGPTEWWRLLNPMTYLETFVWFVDKIMDHIMNTMDRVSGTQLSLQTSWPGWLFRFGVMGVLILALSGSFFTAVFGGLRSSVPDFPDMGSMPSGGFHWPSPAGFVSKVGNIIPSISWPSWGRDDEDDIWGDNVAFPDDHKKAFDALKENAEFQNKALKRLESKLPRVVHMDLVNGRPVIKPEFWHALQDLLKEDGSFLNLDKKKGEYEVSSDKQWRAIVSRLVKDPSFTLKLNSSVKDIENRIENKLPSFWDTWIKNNNDFLEPFVEKAMAKRQTAGSGADFDQQLSRIVNEQLKQHNQTAVSRDGFMKQLENELAQHRSKIDAELAQLRSDMEAHIEKSIRTATNLAPQGVSEDEIKKIVQGIVYQTLTDGTLEATAKSNIHIHWDSVLKHQVNFFGVGSGAAIDASLTTPPWDPWGKGVATDEAYKSGILGLEPRPAIAALHPWQDEGDCFCTSHTVDARGTPHGARLSVLLGHLVIPQYIAIEHIPKGATTDPNARPRQIEVWARFEDEQDLEKVRNWSAPQFPVNTDTSVPPHVPLPRSFVKISQFIYEGEELHDGVHVQHINDEFGKLNASTDQVVIRAVSNHDATDHTCFYRVRLFGKRVEIEIES</sequence>
<feature type="compositionally biased region" description="Polar residues" evidence="6">
    <location>
        <begin position="229"/>
        <end position="251"/>
    </location>
</feature>
<keyword evidence="5" id="KW-0175">Coiled coil</keyword>
<evidence type="ECO:0000313" key="9">
    <source>
        <dbReference type="Proteomes" id="UP001152049"/>
    </source>
</evidence>
<dbReference type="InterPro" id="IPR045119">
    <property type="entry name" value="SUN1-5"/>
</dbReference>
<keyword evidence="4" id="KW-0472">Membrane</keyword>
<evidence type="ECO:0000256" key="1">
    <source>
        <dbReference type="ARBA" id="ARBA00004370"/>
    </source>
</evidence>
<comment type="subcellular location">
    <subcellularLocation>
        <location evidence="1">Membrane</location>
    </subcellularLocation>
</comment>
<feature type="domain" description="SUN" evidence="7">
    <location>
        <begin position="822"/>
        <end position="1026"/>
    </location>
</feature>
<feature type="compositionally biased region" description="Polar residues" evidence="6">
    <location>
        <begin position="191"/>
        <end position="211"/>
    </location>
</feature>
<dbReference type="InterPro" id="IPR012919">
    <property type="entry name" value="SUN_dom"/>
</dbReference>
<feature type="region of interest" description="Disordered" evidence="6">
    <location>
        <begin position="1"/>
        <end position="322"/>
    </location>
</feature>